<evidence type="ECO:0000256" key="1">
    <source>
        <dbReference type="ARBA" id="ARBA00004294"/>
    </source>
</evidence>
<sequence length="422" mass="44420">MGLLRLYVWGPAFGLPSLDAECLAAIAYFQQNVRQGDYEIVASSPSAVPTNHLPALHDTITNGWAASYQGILDMLTNHPSSTTQHPSPDPSASARIAHLTAQASPLLALSLYVSSANYATTTRPALSSVLPFPLGWTEAPARRRLMARRADHLGLSDLDTDADPDDQQNLNVADSTRKSFIPARLQPRPSKTVSSALTPEAKARFRLDAAAADVLHVVAAAPPTASSSSPSAYDCLAFGYLALMTVPDLPRPFLEEFINARHPALRDFVTDARIAWFSSSSSSSTPSLPWSSDPTLTAASPLCVASRLAAGCVAALPGGMGTAWSAWAHGRRSARLQGRTTGRGGSMEHGEVAWTLGLGVLSASVVAAAVMLLRDVLATHRFGAPLQVFDRVRRLGGLWAVGSAGAVLGGAGRQLGAGQFAR</sequence>
<dbReference type="PANTHER" id="PTHR12289:SF41">
    <property type="entry name" value="FAILED AXON CONNECTIONS-RELATED"/>
    <property type="match status" value="1"/>
</dbReference>
<dbReference type="Pfam" id="PF10568">
    <property type="entry name" value="Tom37"/>
    <property type="match status" value="1"/>
</dbReference>
<comment type="subcellular location">
    <subcellularLocation>
        <location evidence="1">Mitochondrion outer membrane</location>
    </subcellularLocation>
</comment>
<dbReference type="KEGG" id="pgri:PgNI_04398"/>
<dbReference type="GO" id="GO:0015031">
    <property type="term" value="P:protein transport"/>
    <property type="evidence" value="ECO:0007669"/>
    <property type="project" value="UniProtKB-KW"/>
</dbReference>
<name>A0A6P8BB17_PYRGI</name>
<dbReference type="GeneID" id="41959354"/>
<keyword evidence="5" id="KW-0496">Mitochondrion</keyword>
<keyword evidence="2" id="KW-0813">Transport</keyword>
<feature type="domain" description="Mitochondrial outer membrane transport complex Sam37/metaxin N-terminal" evidence="8">
    <location>
        <begin position="22"/>
        <end position="143"/>
    </location>
</feature>
<dbReference type="Proteomes" id="UP000515153">
    <property type="component" value="Unplaced"/>
</dbReference>
<keyword evidence="7" id="KW-0812">Transmembrane</keyword>
<dbReference type="PANTHER" id="PTHR12289">
    <property type="entry name" value="METAXIN RELATED"/>
    <property type="match status" value="1"/>
</dbReference>
<accession>A0A6P8BB17</accession>
<evidence type="ECO:0000256" key="7">
    <source>
        <dbReference type="SAM" id="Phobius"/>
    </source>
</evidence>
<feature type="transmembrane region" description="Helical" evidence="7">
    <location>
        <begin position="352"/>
        <end position="373"/>
    </location>
</feature>
<evidence type="ECO:0000259" key="8">
    <source>
        <dbReference type="Pfam" id="PF10568"/>
    </source>
</evidence>
<evidence type="ECO:0000256" key="2">
    <source>
        <dbReference type="ARBA" id="ARBA00022448"/>
    </source>
</evidence>
<gene>
    <name evidence="10" type="ORF">PgNI_04398</name>
</gene>
<keyword evidence="7" id="KW-1133">Transmembrane helix</keyword>
<keyword evidence="9" id="KW-1185">Reference proteome</keyword>
<dbReference type="AlphaFoldDB" id="A0A6P8BB17"/>
<organism evidence="9 10">
    <name type="scientific">Pyricularia grisea</name>
    <name type="common">Crabgrass-specific blast fungus</name>
    <name type="synonym">Magnaporthe grisea</name>
    <dbReference type="NCBI Taxonomy" id="148305"/>
    <lineage>
        <taxon>Eukaryota</taxon>
        <taxon>Fungi</taxon>
        <taxon>Dikarya</taxon>
        <taxon>Ascomycota</taxon>
        <taxon>Pezizomycotina</taxon>
        <taxon>Sordariomycetes</taxon>
        <taxon>Sordariomycetidae</taxon>
        <taxon>Magnaporthales</taxon>
        <taxon>Pyriculariaceae</taxon>
        <taxon>Pyricularia</taxon>
    </lineage>
</organism>
<dbReference type="InterPro" id="IPR050931">
    <property type="entry name" value="Mito_Protein_Transport_Metaxin"/>
</dbReference>
<evidence type="ECO:0000313" key="9">
    <source>
        <dbReference type="Proteomes" id="UP000515153"/>
    </source>
</evidence>
<dbReference type="GO" id="GO:0007005">
    <property type="term" value="P:mitochondrion organization"/>
    <property type="evidence" value="ECO:0007669"/>
    <property type="project" value="TreeGrafter"/>
</dbReference>
<reference evidence="10" key="3">
    <citation type="submission" date="2025-08" db="UniProtKB">
        <authorList>
            <consortium name="RefSeq"/>
        </authorList>
    </citation>
    <scope>IDENTIFICATION</scope>
    <source>
        <strain evidence="10">NI907</strain>
    </source>
</reference>
<keyword evidence="3" id="KW-1000">Mitochondrion outer membrane</keyword>
<evidence type="ECO:0000313" key="10">
    <source>
        <dbReference type="RefSeq" id="XP_030984340.1"/>
    </source>
</evidence>
<dbReference type="RefSeq" id="XP_030984340.1">
    <property type="nucleotide sequence ID" value="XM_031124445.1"/>
</dbReference>
<protein>
    <recommendedName>
        <fullName evidence="8">Mitochondrial outer membrane transport complex Sam37/metaxin N-terminal domain-containing protein</fullName>
    </recommendedName>
</protein>
<evidence type="ECO:0000256" key="5">
    <source>
        <dbReference type="ARBA" id="ARBA00023128"/>
    </source>
</evidence>
<evidence type="ECO:0000256" key="3">
    <source>
        <dbReference type="ARBA" id="ARBA00022787"/>
    </source>
</evidence>
<evidence type="ECO:0000256" key="4">
    <source>
        <dbReference type="ARBA" id="ARBA00022927"/>
    </source>
</evidence>
<keyword evidence="6 7" id="KW-0472">Membrane</keyword>
<reference evidence="10" key="1">
    <citation type="journal article" date="2019" name="Mol. Biol. Evol.">
        <title>Blast fungal genomes show frequent chromosomal changes, gene gains and losses, and effector gene turnover.</title>
        <authorList>
            <person name="Gomez Luciano L.B."/>
            <person name="Jason Tsai I."/>
            <person name="Chuma I."/>
            <person name="Tosa Y."/>
            <person name="Chen Y.H."/>
            <person name="Li J.Y."/>
            <person name="Li M.Y."/>
            <person name="Jade Lu M.Y."/>
            <person name="Nakayashiki H."/>
            <person name="Li W.H."/>
        </authorList>
    </citation>
    <scope>NUCLEOTIDE SEQUENCE</scope>
    <source>
        <strain evidence="10">NI907</strain>
    </source>
</reference>
<evidence type="ECO:0000256" key="6">
    <source>
        <dbReference type="ARBA" id="ARBA00023136"/>
    </source>
</evidence>
<dbReference type="GO" id="GO:0001401">
    <property type="term" value="C:SAM complex"/>
    <property type="evidence" value="ECO:0007669"/>
    <property type="project" value="InterPro"/>
</dbReference>
<reference evidence="10" key="2">
    <citation type="submission" date="2019-10" db="EMBL/GenBank/DDBJ databases">
        <authorList>
            <consortium name="NCBI Genome Project"/>
        </authorList>
    </citation>
    <scope>NUCLEOTIDE SEQUENCE</scope>
    <source>
        <strain evidence="10">NI907</strain>
    </source>
</reference>
<dbReference type="InterPro" id="IPR019564">
    <property type="entry name" value="Sam37/metaxin_N"/>
</dbReference>
<keyword evidence="4" id="KW-0653">Protein transport</keyword>
<proteinExistence type="predicted"/>